<feature type="region of interest" description="Disordered" evidence="1">
    <location>
        <begin position="141"/>
        <end position="437"/>
    </location>
</feature>
<keyword evidence="3" id="KW-1185">Reference proteome</keyword>
<sequence length="437" mass="48125">MPPRRQLPWAKSRATKTQVKPAPKNASRTKPISDDDDDFFSGTVLEPSRKGKGRADVDDSDNDIFDYYTAPGNNRAPSSSPPVEADMPEVEFMHKAVNRIDLRDDEWMMVEDELLQTAKLFTRRGHMEHYDELKKRIQESKALMEKEMKESPRPVVPGAKPSSDGTLKAKISAQKQAQAKALQLQDDSSDEDLDYGPRPRNNPTLGKTKPVPEKNHASTRPSLASRRSPEPDTASDDDDDDNLDTPHPHGRPTITATPRNPPSKDSSIFAKPALPSSKSRVTPSRPTPFDMLDPPPSSPTRFHKSPPSSSSGITPPRKGRPLPWDKPPAAEKSTPARSDKRPSSPPKTSGPPPASPSTPSTPKPSPFSQRRARPSRAFDLFDELDRSSSNQVPVSVSATPAPEPLPKRRPSKEMDKSGGVKKTKKAEEVDDIPSFLF</sequence>
<dbReference type="OrthoDB" id="5374569at2759"/>
<feature type="compositionally biased region" description="Low complexity" evidence="1">
    <location>
        <begin position="168"/>
        <end position="186"/>
    </location>
</feature>
<name>A0A2T2P558_CORCC</name>
<feature type="compositionally biased region" description="Polar residues" evidence="1">
    <location>
        <begin position="387"/>
        <end position="398"/>
    </location>
</feature>
<accession>A0A2T2P558</accession>
<dbReference type="Proteomes" id="UP000240883">
    <property type="component" value="Unassembled WGS sequence"/>
</dbReference>
<feature type="compositionally biased region" description="Acidic residues" evidence="1">
    <location>
        <begin position="233"/>
        <end position="243"/>
    </location>
</feature>
<feature type="compositionally biased region" description="Polar residues" evidence="1">
    <location>
        <begin position="254"/>
        <end position="266"/>
    </location>
</feature>
<dbReference type="EMBL" id="KZ678129">
    <property type="protein sequence ID" value="PSN72723.1"/>
    <property type="molecule type" value="Genomic_DNA"/>
</dbReference>
<evidence type="ECO:0000256" key="1">
    <source>
        <dbReference type="SAM" id="MobiDB-lite"/>
    </source>
</evidence>
<dbReference type="STRING" id="1448308.A0A2T2P558"/>
<dbReference type="AlphaFoldDB" id="A0A2T2P558"/>
<gene>
    <name evidence="2" type="ORF">BS50DRAFT_568311</name>
</gene>
<feature type="region of interest" description="Disordered" evidence="1">
    <location>
        <begin position="1"/>
        <end position="62"/>
    </location>
</feature>
<feature type="compositionally biased region" description="Basic and acidic residues" evidence="1">
    <location>
        <begin position="47"/>
        <end position="57"/>
    </location>
</feature>
<proteinExistence type="predicted"/>
<feature type="compositionally biased region" description="Basic and acidic residues" evidence="1">
    <location>
        <begin position="141"/>
        <end position="152"/>
    </location>
</feature>
<protein>
    <submittedName>
        <fullName evidence="2">Uncharacterized protein</fullName>
    </submittedName>
</protein>
<reference evidence="2 3" key="1">
    <citation type="journal article" date="2018" name="Front. Microbiol.">
        <title>Genome-Wide Analysis of Corynespora cassiicola Leaf Fall Disease Putative Effectors.</title>
        <authorList>
            <person name="Lopez D."/>
            <person name="Ribeiro S."/>
            <person name="Label P."/>
            <person name="Fumanal B."/>
            <person name="Venisse J.S."/>
            <person name="Kohler A."/>
            <person name="de Oliveira R.R."/>
            <person name="Labutti K."/>
            <person name="Lipzen A."/>
            <person name="Lail K."/>
            <person name="Bauer D."/>
            <person name="Ohm R.A."/>
            <person name="Barry K.W."/>
            <person name="Spatafora J."/>
            <person name="Grigoriev I.V."/>
            <person name="Martin F.M."/>
            <person name="Pujade-Renaud V."/>
        </authorList>
    </citation>
    <scope>NUCLEOTIDE SEQUENCE [LARGE SCALE GENOMIC DNA]</scope>
    <source>
        <strain evidence="2 3">Philippines</strain>
    </source>
</reference>
<evidence type="ECO:0000313" key="2">
    <source>
        <dbReference type="EMBL" id="PSN72723.1"/>
    </source>
</evidence>
<evidence type="ECO:0000313" key="3">
    <source>
        <dbReference type="Proteomes" id="UP000240883"/>
    </source>
</evidence>
<feature type="compositionally biased region" description="Pro residues" evidence="1">
    <location>
        <begin position="343"/>
        <end position="365"/>
    </location>
</feature>
<organism evidence="2 3">
    <name type="scientific">Corynespora cassiicola Philippines</name>
    <dbReference type="NCBI Taxonomy" id="1448308"/>
    <lineage>
        <taxon>Eukaryota</taxon>
        <taxon>Fungi</taxon>
        <taxon>Dikarya</taxon>
        <taxon>Ascomycota</taxon>
        <taxon>Pezizomycotina</taxon>
        <taxon>Dothideomycetes</taxon>
        <taxon>Pleosporomycetidae</taxon>
        <taxon>Pleosporales</taxon>
        <taxon>Corynesporascaceae</taxon>
        <taxon>Corynespora</taxon>
    </lineage>
</organism>